<dbReference type="PANTHER" id="PTHR21879">
    <property type="entry name" value="FI03362P-RELATED-RELATED"/>
    <property type="match status" value="1"/>
</dbReference>
<feature type="transmembrane region" description="Helical" evidence="2">
    <location>
        <begin position="149"/>
        <end position="172"/>
    </location>
</feature>
<accession>A0A9P0FIJ0</accession>
<dbReference type="Pfam" id="PF07898">
    <property type="entry name" value="DUF1676"/>
    <property type="match status" value="1"/>
</dbReference>
<reference evidence="4" key="1">
    <citation type="submission" date="2021-12" db="EMBL/GenBank/DDBJ databases">
        <authorList>
            <person name="King R."/>
        </authorList>
    </citation>
    <scope>NUCLEOTIDE SEQUENCE</scope>
</reference>
<dbReference type="AlphaFoldDB" id="A0A9P0FIJ0"/>
<dbReference type="GO" id="GO:0016020">
    <property type="term" value="C:membrane"/>
    <property type="evidence" value="ECO:0007669"/>
    <property type="project" value="TreeGrafter"/>
</dbReference>
<organism evidence="4 5">
    <name type="scientific">Brassicogethes aeneus</name>
    <name type="common">Rape pollen beetle</name>
    <name type="synonym">Meligethes aeneus</name>
    <dbReference type="NCBI Taxonomy" id="1431903"/>
    <lineage>
        <taxon>Eukaryota</taxon>
        <taxon>Metazoa</taxon>
        <taxon>Ecdysozoa</taxon>
        <taxon>Arthropoda</taxon>
        <taxon>Hexapoda</taxon>
        <taxon>Insecta</taxon>
        <taxon>Pterygota</taxon>
        <taxon>Neoptera</taxon>
        <taxon>Endopterygota</taxon>
        <taxon>Coleoptera</taxon>
        <taxon>Polyphaga</taxon>
        <taxon>Cucujiformia</taxon>
        <taxon>Nitidulidae</taxon>
        <taxon>Meligethinae</taxon>
        <taxon>Brassicogethes</taxon>
    </lineage>
</organism>
<evidence type="ECO:0000256" key="1">
    <source>
        <dbReference type="SAM" id="MobiDB-lite"/>
    </source>
</evidence>
<feature type="chain" id="PRO_5040451340" evidence="3">
    <location>
        <begin position="19"/>
        <end position="238"/>
    </location>
</feature>
<feature type="compositionally biased region" description="Gly residues" evidence="1">
    <location>
        <begin position="199"/>
        <end position="217"/>
    </location>
</feature>
<evidence type="ECO:0000256" key="2">
    <source>
        <dbReference type="SAM" id="Phobius"/>
    </source>
</evidence>
<gene>
    <name evidence="4" type="ORF">MELIAE_LOCUS7006</name>
</gene>
<dbReference type="OrthoDB" id="6622274at2759"/>
<keyword evidence="2" id="KW-0472">Membrane</keyword>
<dbReference type="Proteomes" id="UP001154078">
    <property type="component" value="Chromosome 4"/>
</dbReference>
<protein>
    <submittedName>
        <fullName evidence="4">Uncharacterized protein</fullName>
    </submittedName>
</protein>
<feature type="region of interest" description="Disordered" evidence="1">
    <location>
        <begin position="199"/>
        <end position="220"/>
    </location>
</feature>
<keyword evidence="2" id="KW-1133">Transmembrane helix</keyword>
<sequence length="238" mass="25355">MNMKFLCVVVATFAMASAEYSGGLKDALDIYRECSKSEGFSPCLKKKAIGVLDRLGRMQQFNFGEGVSIVHEPQTAPVESIEQLEANLPRALDAKDAALSDIALNKVSQLLGTSNIQISLSRFIEDDSSEMVEESRKKKGGKKGMMGDIGMLIAAKLAAILPLKIALIFFIAKKALIIAKIALLISGALAIKKLLASKGGSGGHGGGSSGWQSSGGGWDKRSMEEAQNLAYNAYKPQQ</sequence>
<dbReference type="InterPro" id="IPR012464">
    <property type="entry name" value="DUF1676"/>
</dbReference>
<name>A0A9P0FIJ0_BRAAE</name>
<evidence type="ECO:0000313" key="5">
    <source>
        <dbReference type="Proteomes" id="UP001154078"/>
    </source>
</evidence>
<keyword evidence="3" id="KW-0732">Signal</keyword>
<dbReference type="EMBL" id="OV121135">
    <property type="protein sequence ID" value="CAH0555718.1"/>
    <property type="molecule type" value="Genomic_DNA"/>
</dbReference>
<evidence type="ECO:0000313" key="4">
    <source>
        <dbReference type="EMBL" id="CAH0555718.1"/>
    </source>
</evidence>
<dbReference type="PANTHER" id="PTHR21879:SF12">
    <property type="entry name" value="OSIRIS 12"/>
    <property type="match status" value="1"/>
</dbReference>
<keyword evidence="5" id="KW-1185">Reference proteome</keyword>
<keyword evidence="2" id="KW-0812">Transmembrane</keyword>
<feature type="signal peptide" evidence="3">
    <location>
        <begin position="1"/>
        <end position="18"/>
    </location>
</feature>
<proteinExistence type="predicted"/>
<evidence type="ECO:0000256" key="3">
    <source>
        <dbReference type="SAM" id="SignalP"/>
    </source>
</evidence>